<feature type="region of interest" description="Disordered" evidence="4">
    <location>
        <begin position="1"/>
        <end position="22"/>
    </location>
</feature>
<dbReference type="InterPro" id="IPR038601">
    <property type="entry name" value="MttB-like_sf"/>
</dbReference>
<comment type="caution">
    <text evidence="5">The sequence shown here is derived from an EMBL/GenBank/DDBJ whole genome shotgun (WGS) entry which is preliminary data.</text>
</comment>
<dbReference type="Pfam" id="PF06253">
    <property type="entry name" value="MTTB"/>
    <property type="match status" value="1"/>
</dbReference>
<proteinExistence type="inferred from homology"/>
<sequence length="495" mass="51681">MARRASRGTAAPAGRPSTRAVGGSWAPLANADAHLIADAAFDILERVGLSEAPPDVSALVSEHGGRSHDGRLMFPRELVENMLALSPKTVTLCGQAPENDLIVGGTETHPGTGGAAPNVADLNTGDIRPSSLLDLRDAARLADALPHVHFFSRSLVAGDISDPLALDLNTAFASLCGTSKHVMVQASDLSHVPHIARMCHLIAGSEDAFRARPFLSLNINHVVPPLRLHAESARVLIEAARLGIPVHANVFGQLGASSPVTLAGSVAQTLAEALAGIVLAQLAAPGALVIAGPRPMITDLRTGGFSGGSGEQAMATAMAVQVLRLWSLPCSVIAGATDSKLPDHQAGYEKALTVLTAMQAGAHLVTQAAGTQAGLMAVDFSAMVADNDMLGALMRANMPPVVDQTTLALDAIADVARGEGHYLGRPETYARMRSDFLYPEVADRSSITDWQTAGATDMAARARQRAIAILRDHHPSHLSSEMRVTLLQAFPSLKA</sequence>
<dbReference type="GO" id="GO:0032259">
    <property type="term" value="P:methylation"/>
    <property type="evidence" value="ECO:0007669"/>
    <property type="project" value="UniProtKB-KW"/>
</dbReference>
<organism evidence="5 6">
    <name type="scientific">Ruegeria aquimaris</name>
    <dbReference type="NCBI Taxonomy" id="2984333"/>
    <lineage>
        <taxon>Bacteria</taxon>
        <taxon>Pseudomonadati</taxon>
        <taxon>Pseudomonadota</taxon>
        <taxon>Alphaproteobacteria</taxon>
        <taxon>Rhodobacterales</taxon>
        <taxon>Roseobacteraceae</taxon>
        <taxon>Ruegeria</taxon>
    </lineage>
</organism>
<gene>
    <name evidence="5" type="ORF">OE747_20785</name>
</gene>
<accession>A0ABT3AQC0</accession>
<name>A0ABT3AQC0_9RHOB</name>
<keyword evidence="6" id="KW-1185">Reference proteome</keyword>
<evidence type="ECO:0000256" key="4">
    <source>
        <dbReference type="SAM" id="MobiDB-lite"/>
    </source>
</evidence>
<protein>
    <submittedName>
        <fullName evidence="5">Trimethylamine methyltransferase family protein</fullName>
    </submittedName>
</protein>
<evidence type="ECO:0000256" key="1">
    <source>
        <dbReference type="ARBA" id="ARBA00007137"/>
    </source>
</evidence>
<evidence type="ECO:0000313" key="6">
    <source>
        <dbReference type="Proteomes" id="UP001320899"/>
    </source>
</evidence>
<dbReference type="InterPro" id="IPR010426">
    <property type="entry name" value="MTTB_MeTrfase"/>
</dbReference>
<keyword evidence="2 5" id="KW-0489">Methyltransferase</keyword>
<dbReference type="Gene3D" id="3.20.20.480">
    <property type="entry name" value="Trimethylamine methyltransferase-like"/>
    <property type="match status" value="1"/>
</dbReference>
<dbReference type="Proteomes" id="UP001320899">
    <property type="component" value="Unassembled WGS sequence"/>
</dbReference>
<evidence type="ECO:0000313" key="5">
    <source>
        <dbReference type="EMBL" id="MCV2890777.1"/>
    </source>
</evidence>
<dbReference type="GO" id="GO:0008168">
    <property type="term" value="F:methyltransferase activity"/>
    <property type="evidence" value="ECO:0007669"/>
    <property type="project" value="UniProtKB-KW"/>
</dbReference>
<dbReference type="RefSeq" id="WP_263830395.1">
    <property type="nucleotide sequence ID" value="NZ_JAOWLB010000022.1"/>
</dbReference>
<comment type="similarity">
    <text evidence="1">Belongs to the trimethylamine methyltransferase family.</text>
</comment>
<reference evidence="5 6" key="1">
    <citation type="submission" date="2022-10" db="EMBL/GenBank/DDBJ databases">
        <title>Ruegeria sp. nov., isolated from ocean surface sediments.</title>
        <authorList>
            <person name="He W."/>
            <person name="Xue H.-P."/>
            <person name="Zhang D.-F."/>
        </authorList>
    </citation>
    <scope>NUCLEOTIDE SEQUENCE [LARGE SCALE GENOMIC DNA]</scope>
    <source>
        <strain evidence="5 6">XHP0148</strain>
    </source>
</reference>
<keyword evidence="3" id="KW-0808">Transferase</keyword>
<dbReference type="EMBL" id="JAOWLB010000022">
    <property type="protein sequence ID" value="MCV2890777.1"/>
    <property type="molecule type" value="Genomic_DNA"/>
</dbReference>
<evidence type="ECO:0000256" key="2">
    <source>
        <dbReference type="ARBA" id="ARBA00022603"/>
    </source>
</evidence>
<evidence type="ECO:0000256" key="3">
    <source>
        <dbReference type="ARBA" id="ARBA00022679"/>
    </source>
</evidence>